<accession>A0A085MLS2</accession>
<gene>
    <name evidence="1" type="ORF">M513_00931</name>
</gene>
<dbReference type="Proteomes" id="UP000030764">
    <property type="component" value="Unassembled WGS sequence"/>
</dbReference>
<keyword evidence="2" id="KW-1185">Reference proteome</keyword>
<evidence type="ECO:0000313" key="2">
    <source>
        <dbReference type="Proteomes" id="UP000030764"/>
    </source>
</evidence>
<name>A0A085MLS2_9BILA</name>
<dbReference type="EMBL" id="KL363185">
    <property type="protein sequence ID" value="KFD58168.1"/>
    <property type="molecule type" value="Genomic_DNA"/>
</dbReference>
<organism evidence="1 2">
    <name type="scientific">Trichuris suis</name>
    <name type="common">pig whipworm</name>
    <dbReference type="NCBI Taxonomy" id="68888"/>
    <lineage>
        <taxon>Eukaryota</taxon>
        <taxon>Metazoa</taxon>
        <taxon>Ecdysozoa</taxon>
        <taxon>Nematoda</taxon>
        <taxon>Enoplea</taxon>
        <taxon>Dorylaimia</taxon>
        <taxon>Trichinellida</taxon>
        <taxon>Trichuridae</taxon>
        <taxon>Trichuris</taxon>
    </lineage>
</organism>
<reference evidence="1 2" key="1">
    <citation type="journal article" date="2014" name="Nat. Genet.">
        <title>Genome and transcriptome of the porcine whipworm Trichuris suis.</title>
        <authorList>
            <person name="Jex A.R."/>
            <person name="Nejsum P."/>
            <person name="Schwarz E.M."/>
            <person name="Hu L."/>
            <person name="Young N.D."/>
            <person name="Hall R.S."/>
            <person name="Korhonen P.K."/>
            <person name="Liao S."/>
            <person name="Thamsborg S."/>
            <person name="Xia J."/>
            <person name="Xu P."/>
            <person name="Wang S."/>
            <person name="Scheerlinck J.P."/>
            <person name="Hofmann A."/>
            <person name="Sternberg P.W."/>
            <person name="Wang J."/>
            <person name="Gasser R.B."/>
        </authorList>
    </citation>
    <scope>NUCLEOTIDE SEQUENCE [LARGE SCALE GENOMIC DNA]</scope>
    <source>
        <strain evidence="1">DCEP-RM93M</strain>
    </source>
</reference>
<sequence>MRWLSKSICLTRLYELFGSVAQFFEQHDDSLCEDLCKSKMDTAYLTSRAPLLTDGCHNETLEIERTLYEEKISSRRTLPSMMAPESELYHDCLLASTG</sequence>
<dbReference type="AlphaFoldDB" id="A0A085MLS2"/>
<evidence type="ECO:0000313" key="1">
    <source>
        <dbReference type="EMBL" id="KFD58168.1"/>
    </source>
</evidence>
<protein>
    <submittedName>
        <fullName evidence="1">Uncharacterized protein</fullName>
    </submittedName>
</protein>
<proteinExistence type="predicted"/>